<evidence type="ECO:0000256" key="7">
    <source>
        <dbReference type="SAM" id="MobiDB-lite"/>
    </source>
</evidence>
<evidence type="ECO:0000256" key="3">
    <source>
        <dbReference type="ARBA" id="ARBA00022884"/>
    </source>
</evidence>
<feature type="region of interest" description="Disordered" evidence="7">
    <location>
        <begin position="13"/>
        <end position="54"/>
    </location>
</feature>
<dbReference type="InterPro" id="IPR034201">
    <property type="entry name" value="RNPS1_RRM"/>
</dbReference>
<evidence type="ECO:0000313" key="10">
    <source>
        <dbReference type="Proteomes" id="UP000549394"/>
    </source>
</evidence>
<dbReference type="InterPro" id="IPR000504">
    <property type="entry name" value="RRM_dom"/>
</dbReference>
<dbReference type="CDD" id="cd12365">
    <property type="entry name" value="RRM_RNPS1"/>
    <property type="match status" value="1"/>
</dbReference>
<dbReference type="SUPFAM" id="SSF54928">
    <property type="entry name" value="RNA-binding domain, RBD"/>
    <property type="match status" value="1"/>
</dbReference>
<comment type="caution">
    <text evidence="9">The sequence shown here is derived from an EMBL/GenBank/DDBJ whole genome shotgun (WGS) entry which is preliminary data.</text>
</comment>
<organism evidence="9 10">
    <name type="scientific">Dimorphilus gyrociliatus</name>
    <dbReference type="NCBI Taxonomy" id="2664684"/>
    <lineage>
        <taxon>Eukaryota</taxon>
        <taxon>Metazoa</taxon>
        <taxon>Spiralia</taxon>
        <taxon>Lophotrochozoa</taxon>
        <taxon>Annelida</taxon>
        <taxon>Polychaeta</taxon>
        <taxon>Polychaeta incertae sedis</taxon>
        <taxon>Dinophilidae</taxon>
        <taxon>Dimorphilus</taxon>
    </lineage>
</organism>
<dbReference type="GO" id="GO:0005737">
    <property type="term" value="C:cytoplasm"/>
    <property type="evidence" value="ECO:0007669"/>
    <property type="project" value="TreeGrafter"/>
</dbReference>
<dbReference type="GO" id="GO:0003723">
    <property type="term" value="F:RNA binding"/>
    <property type="evidence" value="ECO:0007669"/>
    <property type="project" value="UniProtKB-UniRule"/>
</dbReference>
<dbReference type="Proteomes" id="UP000549394">
    <property type="component" value="Unassembled WGS sequence"/>
</dbReference>
<evidence type="ECO:0000256" key="5">
    <source>
        <dbReference type="ARBA" id="ARBA00023242"/>
    </source>
</evidence>
<evidence type="ECO:0000256" key="1">
    <source>
        <dbReference type="ARBA" id="ARBA00004123"/>
    </source>
</evidence>
<dbReference type="Gene3D" id="3.30.70.330">
    <property type="match status" value="1"/>
</dbReference>
<dbReference type="GO" id="GO:0000398">
    <property type="term" value="P:mRNA splicing, via spliceosome"/>
    <property type="evidence" value="ECO:0007669"/>
    <property type="project" value="TreeGrafter"/>
</dbReference>
<dbReference type="SMART" id="SM00360">
    <property type="entry name" value="RRM"/>
    <property type="match status" value="1"/>
</dbReference>
<dbReference type="InterPro" id="IPR012677">
    <property type="entry name" value="Nucleotide-bd_a/b_plait_sf"/>
</dbReference>
<sequence>MIKTVDVREGVVVKISPDQDAEDPPVGDGGRRKRSRSASPRRRRRSPTPKPTKIHIGRLTRNVNKEHVIEIFSVYGTIKSVEILGDRVHPEFSRGFAYVEYEHSDDAAKAVKYMDAGQIDGQEISVATVYPARQSLLQASGVEVLQDMDEVRQEETVHPEDLHPDVLHRGEEALDVLLLDEDRDRQGEEEVAVRVRALVLQAPEKAAVKNFSLRDTFIYCSCYLRVRII</sequence>
<dbReference type="OrthoDB" id="252020at2759"/>
<dbReference type="PROSITE" id="PS50102">
    <property type="entry name" value="RRM"/>
    <property type="match status" value="1"/>
</dbReference>
<reference evidence="9 10" key="1">
    <citation type="submission" date="2020-08" db="EMBL/GenBank/DDBJ databases">
        <authorList>
            <person name="Hejnol A."/>
        </authorList>
    </citation>
    <scope>NUCLEOTIDE SEQUENCE [LARGE SCALE GENOMIC DNA]</scope>
</reference>
<accession>A0A7I8VJP5</accession>
<dbReference type="GO" id="GO:0005654">
    <property type="term" value="C:nucleoplasm"/>
    <property type="evidence" value="ECO:0007669"/>
    <property type="project" value="TreeGrafter"/>
</dbReference>
<evidence type="ECO:0000259" key="8">
    <source>
        <dbReference type="PROSITE" id="PS50102"/>
    </source>
</evidence>
<keyword evidence="3 6" id="KW-0694">RNA-binding</keyword>
<keyword evidence="2" id="KW-0507">mRNA processing</keyword>
<keyword evidence="5" id="KW-0539">Nucleus</keyword>
<name>A0A7I8VJP5_9ANNE</name>
<keyword evidence="4" id="KW-0508">mRNA splicing</keyword>
<feature type="domain" description="RRM" evidence="8">
    <location>
        <begin position="52"/>
        <end position="131"/>
    </location>
</feature>
<evidence type="ECO:0000256" key="6">
    <source>
        <dbReference type="PROSITE-ProRule" id="PRU00176"/>
    </source>
</evidence>
<protein>
    <submittedName>
        <fullName evidence="9">DgyrCDS4871</fullName>
    </submittedName>
</protein>
<dbReference type="PANTHER" id="PTHR15481">
    <property type="entry name" value="RIBONUCLEIC ACID BINDING PROTEIN S1"/>
    <property type="match status" value="1"/>
</dbReference>
<evidence type="ECO:0000313" key="9">
    <source>
        <dbReference type="EMBL" id="CAD5115941.1"/>
    </source>
</evidence>
<dbReference type="Pfam" id="PF00076">
    <property type="entry name" value="RRM_1"/>
    <property type="match status" value="1"/>
</dbReference>
<proteinExistence type="predicted"/>
<evidence type="ECO:0000256" key="4">
    <source>
        <dbReference type="ARBA" id="ARBA00023187"/>
    </source>
</evidence>
<evidence type="ECO:0000256" key="2">
    <source>
        <dbReference type="ARBA" id="ARBA00022664"/>
    </source>
</evidence>
<dbReference type="InterPro" id="IPR035979">
    <property type="entry name" value="RBD_domain_sf"/>
</dbReference>
<comment type="subcellular location">
    <subcellularLocation>
        <location evidence="1">Nucleus</location>
    </subcellularLocation>
</comment>
<keyword evidence="10" id="KW-1185">Reference proteome</keyword>
<dbReference type="EMBL" id="CAJFCJ010000006">
    <property type="protein sequence ID" value="CAD5115941.1"/>
    <property type="molecule type" value="Genomic_DNA"/>
</dbReference>
<dbReference type="AlphaFoldDB" id="A0A7I8VJP5"/>
<feature type="compositionally biased region" description="Basic residues" evidence="7">
    <location>
        <begin position="31"/>
        <end position="54"/>
    </location>
</feature>
<dbReference type="PANTHER" id="PTHR15481:SF0">
    <property type="entry name" value="LD23870P-RELATED"/>
    <property type="match status" value="1"/>
</dbReference>
<gene>
    <name evidence="9" type="ORF">DGYR_LOCUS4625</name>
</gene>
<dbReference type="GO" id="GO:0061574">
    <property type="term" value="C:ASAP complex"/>
    <property type="evidence" value="ECO:0007669"/>
    <property type="project" value="TreeGrafter"/>
</dbReference>